<keyword evidence="5" id="KW-1185">Reference proteome</keyword>
<feature type="coiled-coil region" evidence="1">
    <location>
        <begin position="39"/>
        <end position="66"/>
    </location>
</feature>
<evidence type="ECO:0000256" key="1">
    <source>
        <dbReference type="SAM" id="Coils"/>
    </source>
</evidence>
<keyword evidence="3" id="KW-1133">Transmembrane helix</keyword>
<evidence type="ECO:0000313" key="5">
    <source>
        <dbReference type="Proteomes" id="UP001199642"/>
    </source>
</evidence>
<evidence type="ECO:0000313" key="4">
    <source>
        <dbReference type="EMBL" id="UGS27566.1"/>
    </source>
</evidence>
<keyword evidence="1" id="KW-0175">Coiled coil</keyword>
<dbReference type="Proteomes" id="UP001199642">
    <property type="component" value="Chromosome"/>
</dbReference>
<protein>
    <recommendedName>
        <fullName evidence="6">Gas vesicle protein</fullName>
    </recommendedName>
</protein>
<feature type="transmembrane region" description="Helical" evidence="3">
    <location>
        <begin position="6"/>
        <end position="26"/>
    </location>
</feature>
<reference evidence="4 5" key="1">
    <citation type="submission" date="2023-01" db="EMBL/GenBank/DDBJ databases">
        <title>Characterization of estradiol degrading bacteria Microbacterium sp. MZT7 and reveal degrading genes through genome analysis.</title>
        <authorList>
            <person name="Hao P."/>
            <person name="Gao Y."/>
        </authorList>
    </citation>
    <scope>NUCLEOTIDE SEQUENCE [LARGE SCALE GENOMIC DNA]</scope>
    <source>
        <strain evidence="4 5">MZT7</strain>
    </source>
</reference>
<name>A0ABY3RXV9_9MICO</name>
<keyword evidence="3" id="KW-0472">Membrane</keyword>
<feature type="region of interest" description="Disordered" evidence="2">
    <location>
        <begin position="79"/>
        <end position="98"/>
    </location>
</feature>
<gene>
    <name evidence="4" type="ORF">K8F61_05095</name>
</gene>
<dbReference type="EMBL" id="CP082781">
    <property type="protein sequence ID" value="UGS27566.1"/>
    <property type="molecule type" value="Genomic_DNA"/>
</dbReference>
<evidence type="ECO:0008006" key="6">
    <source>
        <dbReference type="Google" id="ProtNLM"/>
    </source>
</evidence>
<accession>A0ABY3RXV9</accession>
<proteinExistence type="predicted"/>
<evidence type="ECO:0000256" key="3">
    <source>
        <dbReference type="SAM" id="Phobius"/>
    </source>
</evidence>
<keyword evidence="3" id="KW-0812">Transmembrane</keyword>
<organism evidence="4 5">
    <name type="scientific">Microbacterium resistens</name>
    <dbReference type="NCBI Taxonomy" id="156977"/>
    <lineage>
        <taxon>Bacteria</taxon>
        <taxon>Bacillati</taxon>
        <taxon>Actinomycetota</taxon>
        <taxon>Actinomycetes</taxon>
        <taxon>Micrococcales</taxon>
        <taxon>Microbacteriaceae</taxon>
        <taxon>Microbacterium</taxon>
    </lineage>
</organism>
<evidence type="ECO:0000256" key="2">
    <source>
        <dbReference type="SAM" id="MobiDB-lite"/>
    </source>
</evidence>
<feature type="compositionally biased region" description="Pro residues" evidence="2">
    <location>
        <begin position="87"/>
        <end position="98"/>
    </location>
</feature>
<sequence length="98" mass="10529">MPQDILLALIGAGGIVLGAAVTQLLGKLPSKGDATKTLVTSLHAEIERLSERVDGLTERVEQGERVGRAKDDYIHVLRQHITDGKKPPPPPYPEGLKS</sequence>
<dbReference type="RefSeq" id="WP_231820898.1">
    <property type="nucleotide sequence ID" value="NZ_CP082781.1"/>
</dbReference>